<dbReference type="CDD" id="cd12173">
    <property type="entry name" value="PGDH_4"/>
    <property type="match status" value="1"/>
</dbReference>
<dbReference type="RefSeq" id="WP_011376996.1">
    <property type="nucleotide sequence ID" value="NC_007577.1"/>
</dbReference>
<dbReference type="eggNOG" id="COG0111">
    <property type="taxonomic scope" value="Bacteria"/>
</dbReference>
<dbReference type="GO" id="GO:0006564">
    <property type="term" value="P:L-serine biosynthetic process"/>
    <property type="evidence" value="ECO:0007669"/>
    <property type="project" value="UniProtKB-UniRule"/>
</dbReference>
<dbReference type="InterPro" id="IPR050857">
    <property type="entry name" value="D-2-hydroxyacid_DH"/>
</dbReference>
<dbReference type="InterPro" id="IPR029009">
    <property type="entry name" value="ASB_dom_sf"/>
</dbReference>
<dbReference type="Pfam" id="PF02826">
    <property type="entry name" value="2-Hacid_dh_C"/>
    <property type="match status" value="1"/>
</dbReference>
<dbReference type="InterPro" id="IPR045865">
    <property type="entry name" value="ACT-like_dom_sf"/>
</dbReference>
<keyword evidence="8 11" id="KW-0718">Serine biosynthesis</keyword>
<dbReference type="OrthoDB" id="9805416at2"/>
<dbReference type="Pfam" id="PF01842">
    <property type="entry name" value="ACT"/>
    <property type="match status" value="1"/>
</dbReference>
<comment type="function">
    <text evidence="1">Catalyzes the reversible oxidation of 3-phospho-D-glycerate to 3-phosphonooxypyruvate, the first step of the phosphorylated L-serine biosynthesis pathway. Also catalyzes the reversible oxidation of 2-hydroxyglutarate to 2-oxoglutarate.</text>
</comment>
<evidence type="ECO:0000259" key="12">
    <source>
        <dbReference type="PROSITE" id="PS51671"/>
    </source>
</evidence>
<feature type="domain" description="ACT" evidence="12">
    <location>
        <begin position="456"/>
        <end position="528"/>
    </location>
</feature>
<dbReference type="Gene3D" id="3.30.70.260">
    <property type="match status" value="1"/>
</dbReference>
<dbReference type="Gene3D" id="3.30.1330.90">
    <property type="entry name" value="D-3-phosphoglycerate dehydrogenase, domain 3"/>
    <property type="match status" value="1"/>
</dbReference>
<evidence type="ECO:0000256" key="9">
    <source>
        <dbReference type="ARBA" id="ARBA00048126"/>
    </source>
</evidence>
<dbReference type="FunFam" id="3.40.50.720:FF:000021">
    <property type="entry name" value="D-3-phosphoglycerate dehydrogenase"/>
    <property type="match status" value="1"/>
</dbReference>
<dbReference type="Gene3D" id="3.40.50.720">
    <property type="entry name" value="NAD(P)-binding Rossmann-like Domain"/>
    <property type="match status" value="2"/>
</dbReference>
<dbReference type="InterPro" id="IPR045626">
    <property type="entry name" value="PGDH_ASB_dom"/>
</dbReference>
<dbReference type="GO" id="GO:0004617">
    <property type="term" value="F:phosphoglycerate dehydrogenase activity"/>
    <property type="evidence" value="ECO:0007669"/>
    <property type="project" value="UniProtKB-UniRule"/>
</dbReference>
<dbReference type="SUPFAM" id="SSF52283">
    <property type="entry name" value="Formate/glycerate dehydrogenase catalytic domain-like"/>
    <property type="match status" value="1"/>
</dbReference>
<dbReference type="InterPro" id="IPR036291">
    <property type="entry name" value="NAD(P)-bd_dom_sf"/>
</dbReference>
<accession>Q319D3</accession>
<evidence type="ECO:0000256" key="5">
    <source>
        <dbReference type="ARBA" id="ARBA00022605"/>
    </source>
</evidence>
<dbReference type="InterPro" id="IPR006140">
    <property type="entry name" value="D-isomer_DH_NAD-bd"/>
</dbReference>
<dbReference type="SUPFAM" id="SSF51735">
    <property type="entry name" value="NAD(P)-binding Rossmann-fold domains"/>
    <property type="match status" value="1"/>
</dbReference>
<reference evidence="14" key="1">
    <citation type="submission" date="2005-07" db="EMBL/GenBank/DDBJ databases">
        <title>Complete sequence of Prochlorococcus marinus str. MIT 9312.</title>
        <authorList>
            <consortium name="US DOE Joint Genome Institute"/>
            <person name="Copeland A."/>
            <person name="Lucas S."/>
            <person name="Lapidus A."/>
            <person name="Barry K."/>
            <person name="Detter J.C."/>
            <person name="Glavina T."/>
            <person name="Hammon N."/>
            <person name="Israni S."/>
            <person name="Pitluck S."/>
            <person name="Thiel J."/>
            <person name="Schmutz J."/>
            <person name="Larimer F."/>
            <person name="Land M."/>
            <person name="Kyrpides N."/>
            <person name="Lykidis A."/>
            <person name="Richardson P."/>
        </authorList>
    </citation>
    <scope>NUCLEOTIDE SEQUENCE [LARGE SCALE GENOMIC DNA]</scope>
    <source>
        <strain evidence="14">MIT 9312</strain>
    </source>
</reference>
<dbReference type="Pfam" id="PF00389">
    <property type="entry name" value="2-Hacid_dh"/>
    <property type="match status" value="1"/>
</dbReference>
<keyword evidence="5 11" id="KW-0028">Amino-acid biosynthesis</keyword>
<evidence type="ECO:0000256" key="2">
    <source>
        <dbReference type="ARBA" id="ARBA00005216"/>
    </source>
</evidence>
<dbReference type="InterPro" id="IPR006236">
    <property type="entry name" value="PGDH"/>
</dbReference>
<comment type="catalytic activity">
    <reaction evidence="10 11">
        <text>(2R)-3-phosphoglycerate + NAD(+) = 3-phosphooxypyruvate + NADH + H(+)</text>
        <dbReference type="Rhea" id="RHEA:12641"/>
        <dbReference type="ChEBI" id="CHEBI:15378"/>
        <dbReference type="ChEBI" id="CHEBI:18110"/>
        <dbReference type="ChEBI" id="CHEBI:57540"/>
        <dbReference type="ChEBI" id="CHEBI:57945"/>
        <dbReference type="ChEBI" id="CHEBI:58272"/>
        <dbReference type="EC" id="1.1.1.95"/>
    </reaction>
</comment>
<dbReference type="Proteomes" id="UP000002715">
    <property type="component" value="Chromosome"/>
</dbReference>
<evidence type="ECO:0000313" key="14">
    <source>
        <dbReference type="Proteomes" id="UP000002715"/>
    </source>
</evidence>
<dbReference type="KEGG" id="pmi:PMT9312_1452"/>
<dbReference type="PANTHER" id="PTHR42789">
    <property type="entry name" value="D-ISOMER SPECIFIC 2-HYDROXYACID DEHYDROGENASE FAMILY PROTEIN (AFU_ORTHOLOGUE AFUA_6G10090)"/>
    <property type="match status" value="1"/>
</dbReference>
<dbReference type="InterPro" id="IPR006139">
    <property type="entry name" value="D-isomer_2_OHA_DH_cat_dom"/>
</dbReference>
<organism evidence="13 14">
    <name type="scientific">Prochlorococcus marinus (strain MIT 9312)</name>
    <dbReference type="NCBI Taxonomy" id="74546"/>
    <lineage>
        <taxon>Bacteria</taxon>
        <taxon>Bacillati</taxon>
        <taxon>Cyanobacteriota</taxon>
        <taxon>Cyanophyceae</taxon>
        <taxon>Synechococcales</taxon>
        <taxon>Prochlorococcaceae</taxon>
        <taxon>Prochlorococcus</taxon>
    </lineage>
</organism>
<dbReference type="CDD" id="cd04902">
    <property type="entry name" value="ACT_3PGDH-xct"/>
    <property type="match status" value="1"/>
</dbReference>
<proteinExistence type="inferred from homology"/>
<dbReference type="FunFam" id="3.30.70.260:FF:000050">
    <property type="entry name" value="D-3-phosphoglycerate dehydrogenase"/>
    <property type="match status" value="1"/>
</dbReference>
<dbReference type="EMBL" id="CP000111">
    <property type="protein sequence ID" value="ABB50512.1"/>
    <property type="molecule type" value="Genomic_DNA"/>
</dbReference>
<dbReference type="SUPFAM" id="SSF143548">
    <property type="entry name" value="Serine metabolism enzymes domain"/>
    <property type="match status" value="1"/>
</dbReference>
<name>Q319D3_PROM9</name>
<evidence type="ECO:0000256" key="8">
    <source>
        <dbReference type="ARBA" id="ARBA00023299"/>
    </source>
</evidence>
<evidence type="ECO:0000313" key="13">
    <source>
        <dbReference type="EMBL" id="ABB50512.1"/>
    </source>
</evidence>
<dbReference type="AlphaFoldDB" id="Q319D3"/>
<dbReference type="Pfam" id="PF19304">
    <property type="entry name" value="PGDH_inter"/>
    <property type="match status" value="1"/>
</dbReference>
<gene>
    <name evidence="13" type="ordered locus">PMT9312_1452</name>
</gene>
<dbReference type="PROSITE" id="PS51671">
    <property type="entry name" value="ACT"/>
    <property type="match status" value="1"/>
</dbReference>
<dbReference type="EC" id="1.1.1.95" evidence="11"/>
<evidence type="ECO:0000256" key="4">
    <source>
        <dbReference type="ARBA" id="ARBA00021582"/>
    </source>
</evidence>
<keyword evidence="6 11" id="KW-0560">Oxidoreductase</keyword>
<dbReference type="GO" id="GO:0051287">
    <property type="term" value="F:NAD binding"/>
    <property type="evidence" value="ECO:0007669"/>
    <property type="project" value="UniProtKB-UniRule"/>
</dbReference>
<dbReference type="UniPathway" id="UPA00135">
    <property type="reaction ID" value="UER00196"/>
</dbReference>
<dbReference type="InterPro" id="IPR002912">
    <property type="entry name" value="ACT_dom"/>
</dbReference>
<comment type="similarity">
    <text evidence="3 11">Belongs to the D-isomer specific 2-hydroxyacid dehydrogenase family.</text>
</comment>
<comment type="pathway">
    <text evidence="2 11">Amino-acid biosynthesis; L-serine biosynthesis; L-serine from 3-phospho-D-glycerate: step 1/3.</text>
</comment>
<dbReference type="HOGENOM" id="CLU_019796_8_1_3"/>
<dbReference type="PANTHER" id="PTHR42789:SF1">
    <property type="entry name" value="D-ISOMER SPECIFIC 2-HYDROXYACID DEHYDROGENASE FAMILY PROTEIN (AFU_ORTHOLOGUE AFUA_6G10090)"/>
    <property type="match status" value="1"/>
</dbReference>
<keyword evidence="7 11" id="KW-0520">NAD</keyword>
<dbReference type="InterPro" id="IPR029752">
    <property type="entry name" value="D-isomer_DH_CS1"/>
</dbReference>
<protein>
    <recommendedName>
        <fullName evidence="4 11">D-3-phosphoglycerate dehydrogenase</fullName>
        <ecNumber evidence="11">1.1.1.95</ecNumber>
    </recommendedName>
</protein>
<evidence type="ECO:0000256" key="1">
    <source>
        <dbReference type="ARBA" id="ARBA00003800"/>
    </source>
</evidence>
<evidence type="ECO:0000256" key="3">
    <source>
        <dbReference type="ARBA" id="ARBA00005854"/>
    </source>
</evidence>
<comment type="catalytic activity">
    <reaction evidence="9">
        <text>(R)-2-hydroxyglutarate + NAD(+) = 2-oxoglutarate + NADH + H(+)</text>
        <dbReference type="Rhea" id="RHEA:49612"/>
        <dbReference type="ChEBI" id="CHEBI:15378"/>
        <dbReference type="ChEBI" id="CHEBI:15801"/>
        <dbReference type="ChEBI" id="CHEBI:16810"/>
        <dbReference type="ChEBI" id="CHEBI:57540"/>
        <dbReference type="ChEBI" id="CHEBI:57945"/>
        <dbReference type="EC" id="1.1.1.399"/>
    </reaction>
</comment>
<evidence type="ECO:0000256" key="11">
    <source>
        <dbReference type="RuleBase" id="RU363003"/>
    </source>
</evidence>
<dbReference type="FunFam" id="3.30.1330.90:FF:000003">
    <property type="entry name" value="D-3-phosphoglycerate dehydrogenase"/>
    <property type="match status" value="1"/>
</dbReference>
<dbReference type="STRING" id="74546.PMT9312_1452"/>
<dbReference type="PROSITE" id="PS00065">
    <property type="entry name" value="D_2_HYDROXYACID_DH_1"/>
    <property type="match status" value="1"/>
</dbReference>
<sequence length="528" mass="56627">MTKVLITDPIDQTGIDILSQVAQVDQRIGISNSELASIIKEYDALMIRSGTQVTEEIINSSNKLRIIGRAGVGVDNVDVKAATQKGVLVVNSPGGNTIAAAEHTIAMMLALSRNIPIANSSTLLGKWERKKFVGNELYKKKLGVVGLGKIGAHVAKVANALGMEVYGYDPFVSTERAQQIKVKLSELDDLFQQSDYVTLHLPRTPETENLVNMKVLKSMKSSAKLINCARGGLIDEEALAEALNQSFIGGAAIDVFSKEPLESDSPLLQVEKNLILTPHLGASTREAQENVAVDVAEQIRDVLLGLSARTAVNIPGLSPDIMDSLKPHLQLAETMGLLVSQLAGGQIQKLEVKLQGEFVQHPSQPLIIASLKGLLSKALGDRINYVNASLEADSRGISVVESKDEARPEFASGSLQLTTYGDNGDHSVAGSIFADGELRIISIDQYPVNVSPSRYMLVTRHRDMPGIIGKLGSLLGSNNVNIASMQVGRKIVRGEAVMVLSIDDPIPNKLLDTIIEVEGITSANPVTL</sequence>
<evidence type="ECO:0000256" key="10">
    <source>
        <dbReference type="ARBA" id="ARBA00048731"/>
    </source>
</evidence>
<dbReference type="SUPFAM" id="SSF55021">
    <property type="entry name" value="ACT-like"/>
    <property type="match status" value="1"/>
</dbReference>
<evidence type="ECO:0000256" key="7">
    <source>
        <dbReference type="ARBA" id="ARBA00023027"/>
    </source>
</evidence>
<dbReference type="NCBIfam" id="TIGR01327">
    <property type="entry name" value="PGDH"/>
    <property type="match status" value="1"/>
</dbReference>
<evidence type="ECO:0000256" key="6">
    <source>
        <dbReference type="ARBA" id="ARBA00023002"/>
    </source>
</evidence>